<dbReference type="InterPro" id="IPR032675">
    <property type="entry name" value="LRR_dom_sf"/>
</dbReference>
<feature type="compositionally biased region" description="Polar residues" evidence="1">
    <location>
        <begin position="82"/>
        <end position="104"/>
    </location>
</feature>
<dbReference type="STRING" id="1569628.A0A316UPB5"/>
<dbReference type="PANTHER" id="PTHR12673:SF270">
    <property type="entry name" value="FYVE-TYPE DOMAIN-CONTAINING PROTEIN"/>
    <property type="match status" value="1"/>
</dbReference>
<dbReference type="PROSITE" id="PS51450">
    <property type="entry name" value="LRR"/>
    <property type="match status" value="1"/>
</dbReference>
<dbReference type="SUPFAM" id="SSF52058">
    <property type="entry name" value="L domain-like"/>
    <property type="match status" value="1"/>
</dbReference>
<keyword evidence="4" id="KW-1185">Reference proteome</keyword>
<feature type="compositionally biased region" description="Low complexity" evidence="1">
    <location>
        <begin position="208"/>
        <end position="217"/>
    </location>
</feature>
<feature type="compositionally biased region" description="Pro residues" evidence="1">
    <location>
        <begin position="147"/>
        <end position="159"/>
    </location>
</feature>
<dbReference type="GO" id="GO:0005085">
    <property type="term" value="F:guanyl-nucleotide exchange factor activity"/>
    <property type="evidence" value="ECO:0007669"/>
    <property type="project" value="InterPro"/>
</dbReference>
<feature type="domain" description="DH" evidence="2">
    <location>
        <begin position="1040"/>
        <end position="1281"/>
    </location>
</feature>
<evidence type="ECO:0000313" key="3">
    <source>
        <dbReference type="EMBL" id="PWN27120.1"/>
    </source>
</evidence>
<feature type="region of interest" description="Disordered" evidence="1">
    <location>
        <begin position="977"/>
        <end position="1014"/>
    </location>
</feature>
<reference evidence="3 4" key="1">
    <citation type="journal article" date="2018" name="Mol. Biol. Evol.">
        <title>Broad Genomic Sampling Reveals a Smut Pathogenic Ancestry of the Fungal Clade Ustilaginomycotina.</title>
        <authorList>
            <person name="Kijpornyongpan T."/>
            <person name="Mondo S.J."/>
            <person name="Barry K."/>
            <person name="Sandor L."/>
            <person name="Lee J."/>
            <person name="Lipzen A."/>
            <person name="Pangilinan J."/>
            <person name="LaButti K."/>
            <person name="Hainaut M."/>
            <person name="Henrissat B."/>
            <person name="Grigoriev I.V."/>
            <person name="Spatafora J.W."/>
            <person name="Aime M.C."/>
        </authorList>
    </citation>
    <scope>NUCLEOTIDE SEQUENCE [LARGE SCALE GENOMIC DNA]</scope>
    <source>
        <strain evidence="3 4">MCA 5214</strain>
    </source>
</reference>
<dbReference type="GO" id="GO:0005737">
    <property type="term" value="C:cytoplasm"/>
    <property type="evidence" value="ECO:0007669"/>
    <property type="project" value="TreeGrafter"/>
</dbReference>
<proteinExistence type="predicted"/>
<dbReference type="EMBL" id="KZ819669">
    <property type="protein sequence ID" value="PWN27120.1"/>
    <property type="molecule type" value="Genomic_DNA"/>
</dbReference>
<feature type="compositionally biased region" description="Low complexity" evidence="1">
    <location>
        <begin position="723"/>
        <end position="743"/>
    </location>
</feature>
<feature type="region of interest" description="Disordered" evidence="1">
    <location>
        <begin position="830"/>
        <end position="943"/>
    </location>
</feature>
<dbReference type="InterPro" id="IPR001611">
    <property type="entry name" value="Leu-rich_rpt"/>
</dbReference>
<feature type="compositionally biased region" description="Basic and acidic residues" evidence="1">
    <location>
        <begin position="744"/>
        <end position="759"/>
    </location>
</feature>
<dbReference type="Gene3D" id="1.20.900.10">
    <property type="entry name" value="Dbl homology (DH) domain"/>
    <property type="match status" value="1"/>
</dbReference>
<dbReference type="RefSeq" id="XP_025361732.1">
    <property type="nucleotide sequence ID" value="XM_025503825.1"/>
</dbReference>
<feature type="compositionally biased region" description="Low complexity" evidence="1">
    <location>
        <begin position="835"/>
        <end position="857"/>
    </location>
</feature>
<name>A0A316UPB5_9BASI</name>
<feature type="compositionally biased region" description="Low complexity" evidence="1">
    <location>
        <begin position="469"/>
        <end position="487"/>
    </location>
</feature>
<dbReference type="Proteomes" id="UP000245884">
    <property type="component" value="Unassembled WGS sequence"/>
</dbReference>
<feature type="compositionally biased region" description="Basic and acidic residues" evidence="1">
    <location>
        <begin position="39"/>
        <end position="56"/>
    </location>
</feature>
<dbReference type="PANTHER" id="PTHR12673">
    <property type="entry name" value="FACIOGENITAL DYSPLASIA PROTEIN"/>
    <property type="match status" value="1"/>
</dbReference>
<protein>
    <recommendedName>
        <fullName evidence="2">DH domain-containing protein</fullName>
    </recommendedName>
</protein>
<dbReference type="CDD" id="cd00160">
    <property type="entry name" value="RhoGEF"/>
    <property type="match status" value="1"/>
</dbReference>
<dbReference type="OrthoDB" id="660555at2759"/>
<dbReference type="Pfam" id="PF00560">
    <property type="entry name" value="LRR_1"/>
    <property type="match status" value="1"/>
</dbReference>
<feature type="compositionally biased region" description="Low complexity" evidence="1">
    <location>
        <begin position="62"/>
        <end position="81"/>
    </location>
</feature>
<feature type="compositionally biased region" description="Low complexity" evidence="1">
    <location>
        <begin position="135"/>
        <end position="144"/>
    </location>
</feature>
<feature type="region of interest" description="Disordered" evidence="1">
    <location>
        <begin position="339"/>
        <end position="493"/>
    </location>
</feature>
<organism evidence="3 4">
    <name type="scientific">Jaminaea rosea</name>
    <dbReference type="NCBI Taxonomy" id="1569628"/>
    <lineage>
        <taxon>Eukaryota</taxon>
        <taxon>Fungi</taxon>
        <taxon>Dikarya</taxon>
        <taxon>Basidiomycota</taxon>
        <taxon>Ustilaginomycotina</taxon>
        <taxon>Exobasidiomycetes</taxon>
        <taxon>Microstromatales</taxon>
        <taxon>Microstromatales incertae sedis</taxon>
        <taxon>Jaminaea</taxon>
    </lineage>
</organism>
<dbReference type="InterPro" id="IPR000219">
    <property type="entry name" value="DH_dom"/>
</dbReference>
<feature type="compositionally biased region" description="Low complexity" evidence="1">
    <location>
        <begin position="767"/>
        <end position="781"/>
    </location>
</feature>
<sequence>MAPTPSLFGAMDLTATPRPNTTALKEDKSLPPPPLEEILMERQEQMRMQRCSRNDLDGGAMTSEPSSAGSTSVSSHSGTGSPVQSFQTPQLWPAASSSSPTLPDQGTLAPAFDPSVMRMTEATGSMTLARRRRNGSSGAASLSSPTLPDPATFPIPPSPATSLRHQEATATSDVASTTSGHNSSARASSLWSMSNRFSRNGSWDTHHSSPMTTPSSSRDCNMFGKGEGNKAGDREDDEDDVGLGIYSQPSETAAGGGGAETADRWAHHRNPVWTRKPAPLTQHIVSSTPSEHSSTKPPADEVEQVREGTTPIIAPRPTLGRMVSEPNLTDSLISTTSTASVAGPLLPPCAIPSRGASRNRTRSDASPSGAAISVRRRPSKASTTTSSSSSSSMPMSSEDGSFAVLARTVSPRGSSLRTTTRSHKPPSSKAGSAGMKTSTSLSKLASSATLHRRLDSRSSLRELDEGMPTSLTSSSSSTSMMSTSSESRAYNNRKRAMSAASSIASSSRLSIDVKALGMEFPHLTAVNGIEESVGDAVKVVEEGRGVVIEANGRSLADIEYEIGSETSHLLLSGCEGGEEMTAFLERTLPSAAHSLLVLDISHTGIVDLPPCIEQCNRLEELNVSGNALASGKLPSWIGSLSTLRVLIADDTGLVSLPHAMSKLSELTTLSLGHNHLAHLPSWLCLLSGKLERLYLEGNPFKGAWQKLLASIFPSQVPAPAVPISAPAGPFRKESGSSSPSSPASERRPGFSRKKSDNELAKFFNPRVSQQSSQVTTPQQEQDQPVKLTAIEEQMQRRGLLDRDATVKASKGSEGGESKWAFLRKVTRKTSSNFLSNSASASAAASESGRGAGAENSGIASPARSRRPSIDVTQHRSPKTLPRLHTSNASLSRPMDHDAPPATAPAGLLAAFEPTPRSVSTPEERRGLAPPQSQSKRRSFLDFNRVEAPREDPLELKGRMHALMCYLRDLDDLAPASQARRRRAASSARNSDGSLSSYGADHVGNGGTDSPIRLRHPSNQLLNMTSTSSPAPSDIKDDSRRRRRIIAEIISSEESYIRGLQELCDIYVKPAKLPDEKSNGVPILTPQDHRAVFGNVEGLLQFHTGAFLPSLMAAADVVLRQQEEGGDDESEEARCLTAGAAEAVADVFLRHSGWFRMYSAYINGCDQAQTKLASWLAPSQTSSAAAAFRSAASNATGGGGAAGELLRVKRIKTFLKRCRLDPRHTQLSVESYLLLPVQRIPRYELLLKDLARSTDSKRLSNSEAVTSALAQMSSIAASVNESKRQSEQDRKLLAWQSRLRTGWHTPLVQPHRRLLRDGTLQLRRVVQRVKAFDDDAAAAADGDAADASCDGAYGEGGMQVDCLEQHTVGKPITLLLCNDVCVAVTAEGGANSAASSAVDLFALLKPRHTGSGDGSTSSPCCQVMGQTYLRLVDAQRILYFITRTHAEAVEWCEAINDVATRNGSGALRRGS</sequence>
<feature type="compositionally biased region" description="Low complexity" evidence="1">
    <location>
        <begin position="899"/>
        <end position="910"/>
    </location>
</feature>
<dbReference type="Pfam" id="PF00621">
    <property type="entry name" value="RhoGEF"/>
    <property type="match status" value="1"/>
</dbReference>
<feature type="compositionally biased region" description="Polar residues" evidence="1">
    <location>
        <begin position="283"/>
        <end position="296"/>
    </location>
</feature>
<dbReference type="GeneID" id="37025648"/>
<feature type="compositionally biased region" description="Basic and acidic residues" evidence="1">
    <location>
        <begin position="452"/>
        <end position="464"/>
    </location>
</feature>
<accession>A0A316UPB5</accession>
<feature type="compositionally biased region" description="Low complexity" evidence="1">
    <location>
        <begin position="168"/>
        <end position="194"/>
    </location>
</feature>
<dbReference type="InterPro" id="IPR035899">
    <property type="entry name" value="DBL_dom_sf"/>
</dbReference>
<gene>
    <name evidence="3" type="ORF">BDZ90DRAFT_186537</name>
</gene>
<feature type="compositionally biased region" description="Low complexity" evidence="1">
    <location>
        <begin position="436"/>
        <end position="449"/>
    </location>
</feature>
<dbReference type="Gene3D" id="3.80.10.10">
    <property type="entry name" value="Ribonuclease Inhibitor"/>
    <property type="match status" value="1"/>
</dbReference>
<dbReference type="SMART" id="SM00325">
    <property type="entry name" value="RhoGEF"/>
    <property type="match status" value="1"/>
</dbReference>
<dbReference type="PROSITE" id="PS50010">
    <property type="entry name" value="DH_2"/>
    <property type="match status" value="1"/>
</dbReference>
<dbReference type="InterPro" id="IPR051092">
    <property type="entry name" value="FYVE_RhoGEF_PH"/>
</dbReference>
<feature type="region of interest" description="Disordered" evidence="1">
    <location>
        <begin position="1"/>
        <end position="324"/>
    </location>
</feature>
<feature type="compositionally biased region" description="Low complexity" evidence="1">
    <location>
        <begin position="382"/>
        <end position="397"/>
    </location>
</feature>
<dbReference type="SUPFAM" id="SSF48065">
    <property type="entry name" value="DBL homology domain (DH-domain)"/>
    <property type="match status" value="1"/>
</dbReference>
<evidence type="ECO:0000256" key="1">
    <source>
        <dbReference type="SAM" id="MobiDB-lite"/>
    </source>
</evidence>
<evidence type="ECO:0000259" key="2">
    <source>
        <dbReference type="PROSITE" id="PS50010"/>
    </source>
</evidence>
<evidence type="ECO:0000313" key="4">
    <source>
        <dbReference type="Proteomes" id="UP000245884"/>
    </source>
</evidence>
<feature type="region of interest" description="Disordered" evidence="1">
    <location>
        <begin position="723"/>
        <end position="785"/>
    </location>
</feature>